<comment type="caution">
    <text evidence="9">The sequence shown here is derived from an EMBL/GenBank/DDBJ whole genome shotgun (WGS) entry which is preliminary data.</text>
</comment>
<proteinExistence type="predicted"/>
<evidence type="ECO:0000256" key="5">
    <source>
        <dbReference type="ARBA" id="ARBA00023163"/>
    </source>
</evidence>
<dbReference type="InterPro" id="IPR001138">
    <property type="entry name" value="Zn2Cys6_DnaBD"/>
</dbReference>
<dbReference type="GeneID" id="92085310"/>
<evidence type="ECO:0000256" key="3">
    <source>
        <dbReference type="ARBA" id="ARBA00023015"/>
    </source>
</evidence>
<evidence type="ECO:0000256" key="4">
    <source>
        <dbReference type="ARBA" id="ARBA00023125"/>
    </source>
</evidence>
<keyword evidence="1" id="KW-0479">Metal-binding</keyword>
<dbReference type="SUPFAM" id="SSF57701">
    <property type="entry name" value="Zn2/Cys6 DNA-binding domain"/>
    <property type="match status" value="1"/>
</dbReference>
<accession>A0ABR1X7G9</accession>
<dbReference type="CDD" id="cd00067">
    <property type="entry name" value="GAL4"/>
    <property type="match status" value="1"/>
</dbReference>
<dbReference type="PANTHER" id="PTHR36206">
    <property type="entry name" value="ASPERCRYPTIN BIOSYNTHESIS CLUSTER-SPECIFIC TRANSCRIPTION REGULATOR ATNN-RELATED"/>
    <property type="match status" value="1"/>
</dbReference>
<dbReference type="RefSeq" id="XP_066722879.1">
    <property type="nucleotide sequence ID" value="XM_066852247.1"/>
</dbReference>
<feature type="compositionally biased region" description="Basic and acidic residues" evidence="7">
    <location>
        <begin position="36"/>
        <end position="53"/>
    </location>
</feature>
<evidence type="ECO:0000313" key="10">
    <source>
        <dbReference type="Proteomes" id="UP001480595"/>
    </source>
</evidence>
<organism evidence="9 10">
    <name type="scientific">Apiospora phragmitis</name>
    <dbReference type="NCBI Taxonomy" id="2905665"/>
    <lineage>
        <taxon>Eukaryota</taxon>
        <taxon>Fungi</taxon>
        <taxon>Dikarya</taxon>
        <taxon>Ascomycota</taxon>
        <taxon>Pezizomycotina</taxon>
        <taxon>Sordariomycetes</taxon>
        <taxon>Xylariomycetidae</taxon>
        <taxon>Amphisphaeriales</taxon>
        <taxon>Apiosporaceae</taxon>
        <taxon>Apiospora</taxon>
    </lineage>
</organism>
<gene>
    <name evidence="9" type="ORF">PG994_000838</name>
</gene>
<keyword evidence="6" id="KW-0539">Nucleus</keyword>
<evidence type="ECO:0000256" key="1">
    <source>
        <dbReference type="ARBA" id="ARBA00022723"/>
    </source>
</evidence>
<dbReference type="Proteomes" id="UP001480595">
    <property type="component" value="Unassembled WGS sequence"/>
</dbReference>
<dbReference type="Pfam" id="PF00172">
    <property type="entry name" value="Zn_clus"/>
    <property type="match status" value="1"/>
</dbReference>
<evidence type="ECO:0000259" key="8">
    <source>
        <dbReference type="Pfam" id="PF00172"/>
    </source>
</evidence>
<dbReference type="InterPro" id="IPR052360">
    <property type="entry name" value="Transcr_Regulatory_Proteins"/>
</dbReference>
<keyword evidence="5" id="KW-0804">Transcription</keyword>
<dbReference type="PANTHER" id="PTHR36206:SF4">
    <property type="entry name" value="HYPOTHETICAL CONSERVED PROTEIN (EUROFUNG)-RELATED"/>
    <property type="match status" value="1"/>
</dbReference>
<dbReference type="Gene3D" id="4.10.240.10">
    <property type="entry name" value="Zn(2)-C6 fungal-type DNA-binding domain"/>
    <property type="match status" value="1"/>
</dbReference>
<keyword evidence="10" id="KW-1185">Reference proteome</keyword>
<keyword evidence="4" id="KW-0238">DNA-binding</keyword>
<keyword evidence="3" id="KW-0805">Transcription regulation</keyword>
<keyword evidence="2" id="KW-0862">Zinc</keyword>
<sequence length="548" mass="62050">MEEALIQVYRRRRIKCDEAKPNCLKCIKHSGSCEGYQDKPRVTTNRAEKESRKAGSGQSRASVTTFILLPRVLRESAFSTQAEQEYFSVWYHAKDFGGSLFPNRLFTTSIAQIGSQEPSVRYAIIALGCMKLALAGELSSGTLKKAKSESFHYRQALIHYGKSLGVLRKSAPGECCLRNTMMCCILFIAFEALCNNKKIVVKHISHGVALVHQYLDATGNINDEMARRSSVDNAVDNELIQMFYRLDCHSRSINIFRNPGNKLEACHTPCTTHEISQPAPSAFKDPGEARQSFVATQHLLANLSRHMTHFCASYTTDAEETTTDIIGVRGRAYSLALRNHCLIHLLGWGRAFQPLFDRARKSRHVAPDEHRQVLYLRVEYLWTYCSIVTARFEDCESVTRCTPHFQEMVRLADRLLSRGISLSSPNAARDNKKNVSPEPFAIEEGLVLALFISAIKCRDDRTGRRAVDLLARHQARNGLFDSRECHALAVWSLALEEECIRASLPEAEYWRVMRSRQASFGESDTKPRVRALHPVNGHFVYREDTISW</sequence>
<evidence type="ECO:0000256" key="2">
    <source>
        <dbReference type="ARBA" id="ARBA00022833"/>
    </source>
</evidence>
<dbReference type="EMBL" id="JAQQWL010000001">
    <property type="protein sequence ID" value="KAK8091333.1"/>
    <property type="molecule type" value="Genomic_DNA"/>
</dbReference>
<dbReference type="InterPro" id="IPR036864">
    <property type="entry name" value="Zn2-C6_fun-type_DNA-bd_sf"/>
</dbReference>
<evidence type="ECO:0000313" key="9">
    <source>
        <dbReference type="EMBL" id="KAK8091333.1"/>
    </source>
</evidence>
<feature type="domain" description="Zn(2)-C6 fungal-type" evidence="8">
    <location>
        <begin position="10"/>
        <end position="41"/>
    </location>
</feature>
<name>A0ABR1X7G9_9PEZI</name>
<protein>
    <recommendedName>
        <fullName evidence="8">Zn(2)-C6 fungal-type domain-containing protein</fullName>
    </recommendedName>
</protein>
<feature type="region of interest" description="Disordered" evidence="7">
    <location>
        <begin position="36"/>
        <end position="57"/>
    </location>
</feature>
<evidence type="ECO:0000256" key="7">
    <source>
        <dbReference type="SAM" id="MobiDB-lite"/>
    </source>
</evidence>
<evidence type="ECO:0000256" key="6">
    <source>
        <dbReference type="ARBA" id="ARBA00023242"/>
    </source>
</evidence>
<reference evidence="9 10" key="1">
    <citation type="submission" date="2023-01" db="EMBL/GenBank/DDBJ databases">
        <title>Analysis of 21 Apiospora genomes using comparative genomics revels a genus with tremendous synthesis potential of carbohydrate active enzymes and secondary metabolites.</title>
        <authorList>
            <person name="Sorensen T."/>
        </authorList>
    </citation>
    <scope>NUCLEOTIDE SEQUENCE [LARGE SCALE GENOMIC DNA]</scope>
    <source>
        <strain evidence="9 10">CBS 135458</strain>
    </source>
</reference>